<protein>
    <submittedName>
        <fullName evidence="7">Pseudouridine-5'-phosphate glycosidase</fullName>
    </submittedName>
</protein>
<dbReference type="GO" id="GO:0004730">
    <property type="term" value="F:pseudouridylate synthase activity"/>
    <property type="evidence" value="ECO:0007669"/>
    <property type="project" value="InterPro"/>
</dbReference>
<evidence type="ECO:0000313" key="7">
    <source>
        <dbReference type="WBParaSite" id="PSAMB.scaffold10893size3757.g33703.t1"/>
    </source>
</evidence>
<evidence type="ECO:0000256" key="2">
    <source>
        <dbReference type="ARBA" id="ARBA00022801"/>
    </source>
</evidence>
<name>A0A914UM51_9BILA</name>
<dbReference type="GO" id="GO:0016798">
    <property type="term" value="F:hydrolase activity, acting on glycosyl bonds"/>
    <property type="evidence" value="ECO:0007669"/>
    <property type="project" value="UniProtKB-KW"/>
</dbReference>
<dbReference type="InterPro" id="IPR007342">
    <property type="entry name" value="PsuG"/>
</dbReference>
<keyword evidence="6" id="KW-1185">Reference proteome</keyword>
<reference evidence="7" key="1">
    <citation type="submission" date="2022-11" db="UniProtKB">
        <authorList>
            <consortium name="WormBaseParasite"/>
        </authorList>
    </citation>
    <scope>IDENTIFICATION</scope>
</reference>
<dbReference type="InterPro" id="IPR022830">
    <property type="entry name" value="Indigdn_synthA-like"/>
</dbReference>
<dbReference type="WBParaSite" id="PSAMB.scaffold10893size3757.g33703.t1">
    <property type="protein sequence ID" value="PSAMB.scaffold10893size3757.g33703.t1"/>
    <property type="gene ID" value="PSAMB.scaffold10893size3757.g33703"/>
</dbReference>
<dbReference type="GO" id="GO:0005737">
    <property type="term" value="C:cytoplasm"/>
    <property type="evidence" value="ECO:0007669"/>
    <property type="project" value="TreeGrafter"/>
</dbReference>
<keyword evidence="5" id="KW-0326">Glycosidase</keyword>
<keyword evidence="3" id="KW-0464">Manganese</keyword>
<evidence type="ECO:0000313" key="6">
    <source>
        <dbReference type="Proteomes" id="UP000887566"/>
    </source>
</evidence>
<proteinExistence type="inferred from homology"/>
<dbReference type="GO" id="GO:0046872">
    <property type="term" value="F:metal ion binding"/>
    <property type="evidence" value="ECO:0007669"/>
    <property type="project" value="UniProtKB-KW"/>
</dbReference>
<dbReference type="AlphaFoldDB" id="A0A914UM51"/>
<keyword evidence="1" id="KW-0479">Metal-binding</keyword>
<organism evidence="6 7">
    <name type="scientific">Plectus sambesii</name>
    <dbReference type="NCBI Taxonomy" id="2011161"/>
    <lineage>
        <taxon>Eukaryota</taxon>
        <taxon>Metazoa</taxon>
        <taxon>Ecdysozoa</taxon>
        <taxon>Nematoda</taxon>
        <taxon>Chromadorea</taxon>
        <taxon>Plectida</taxon>
        <taxon>Plectina</taxon>
        <taxon>Plectoidea</taxon>
        <taxon>Plectidae</taxon>
        <taxon>Plectus</taxon>
    </lineage>
</organism>
<dbReference type="Proteomes" id="UP000887566">
    <property type="component" value="Unplaced"/>
</dbReference>
<evidence type="ECO:0000256" key="1">
    <source>
        <dbReference type="ARBA" id="ARBA00022723"/>
    </source>
</evidence>
<dbReference type="PANTHER" id="PTHR42909">
    <property type="entry name" value="ZGC:136858"/>
    <property type="match status" value="1"/>
</dbReference>
<dbReference type="PANTHER" id="PTHR42909:SF1">
    <property type="entry name" value="CARBOHYDRATE KINASE PFKB DOMAIN-CONTAINING PROTEIN"/>
    <property type="match status" value="1"/>
</dbReference>
<keyword evidence="2" id="KW-0378">Hydrolase</keyword>
<dbReference type="SUPFAM" id="SSF110581">
    <property type="entry name" value="Indigoidine synthase A-like"/>
    <property type="match status" value="1"/>
</dbReference>
<evidence type="ECO:0000256" key="5">
    <source>
        <dbReference type="ARBA" id="ARBA00023295"/>
    </source>
</evidence>
<dbReference type="HAMAP" id="MF_01876">
    <property type="entry name" value="PsiMP_glycosidase"/>
    <property type="match status" value="1"/>
</dbReference>
<evidence type="ECO:0000256" key="3">
    <source>
        <dbReference type="ARBA" id="ARBA00023211"/>
    </source>
</evidence>
<evidence type="ECO:0000256" key="4">
    <source>
        <dbReference type="ARBA" id="ARBA00023239"/>
    </source>
</evidence>
<dbReference type="Gene3D" id="3.40.1790.10">
    <property type="entry name" value="Indigoidine synthase domain"/>
    <property type="match status" value="1"/>
</dbReference>
<accession>A0A914UM51</accession>
<dbReference type="Pfam" id="PF04227">
    <property type="entry name" value="Indigoidine_A"/>
    <property type="match status" value="1"/>
</dbReference>
<keyword evidence="4" id="KW-0456">Lyase</keyword>
<sequence length="293" mass="30948">MNGIFRHLRRLSTNSFVVAEEVREAVKSGSAVVALESTVITHGLPYPENIRAAQSLEQVVRQEGAVPATIALLNGRVHVGLSNTELEQIAAAKDAVKVSRRDLPIALAKGRLGGTTVAATMFLAHRAGISTFATGGIGGVHRGAEQTFDISADLIELGRTPVTVVCAGVKSILDVRKTLEYLETQSVPVVVFGDSNIFPGFFSATSDCKAPFSTSSIDDLVDICEHSASLGLSAAPLIACPIPQQHAAAGMEIEEAIQKALREANAAGIRSQDVTPYLLRRVNELTQGKSLIA</sequence>